<dbReference type="GO" id="GO:0008270">
    <property type="term" value="F:zinc ion binding"/>
    <property type="evidence" value="ECO:0007669"/>
    <property type="project" value="InterPro"/>
</dbReference>
<dbReference type="EMBL" id="ML977503">
    <property type="protein sequence ID" value="KAF2131070.1"/>
    <property type="molecule type" value="Genomic_DNA"/>
</dbReference>
<feature type="region of interest" description="Disordered" evidence="2">
    <location>
        <begin position="257"/>
        <end position="341"/>
    </location>
</feature>
<accession>A0A6A6AGZ3</accession>
<keyword evidence="1" id="KW-0539">Nucleus</keyword>
<dbReference type="InterPro" id="IPR036864">
    <property type="entry name" value="Zn2-C6_fun-type_DNA-bd_sf"/>
</dbReference>
<evidence type="ECO:0000313" key="4">
    <source>
        <dbReference type="EMBL" id="KAF2131070.1"/>
    </source>
</evidence>
<dbReference type="GeneID" id="54402990"/>
<feature type="region of interest" description="Disordered" evidence="2">
    <location>
        <begin position="61"/>
        <end position="120"/>
    </location>
</feature>
<evidence type="ECO:0000259" key="3">
    <source>
        <dbReference type="PROSITE" id="PS50048"/>
    </source>
</evidence>
<feature type="compositionally biased region" description="Low complexity" evidence="2">
    <location>
        <begin position="271"/>
        <end position="284"/>
    </location>
</feature>
<sequence length="469" mass="51016">MAVETERRAKKTASRLDKAFLLQPIKSAMSFNHTSQIAVVHGSAGDSTRTRSPSDRLEFKSSLLDKDSVSQTQQHSSKKRRSSKSKVPGELRRSSSTPHMRNLAVGTSGELSPTSNKARNKLGYHRSSVACGHCRRRKIRCLLAPDDTQGRCANCIRLKKDCNFYPVEHNGEVQLPQTTTIRDTSTGPPVTPATSSPRLLQSISGEAVGEFRTPFSGTQTMAHNLGYGFQSESEADIHQAPLQSRIHVPQAAFPYPHPIETQWPPTTSFLPSSAIAESPSSSTSHWRQSPSTANSAYGSESNVSGGHTPAAMSTSSTMSFGHQDNHAWGQQPPFQPPARSMSYGNIEGIPQQYPGQGLGILQHDYTRRNSPYPYAVSIDTNTSIINASTLAGSTSAPLSAPVIPNTQFYPPAWNSYEGIQNQGPPMQLPGRSMSAQWYGEPGQLGRVQEEGVPSMAYNQHGMQQYYSGA</sequence>
<proteinExistence type="predicted"/>
<evidence type="ECO:0000256" key="1">
    <source>
        <dbReference type="ARBA" id="ARBA00023242"/>
    </source>
</evidence>
<dbReference type="RefSeq" id="XP_033525457.1">
    <property type="nucleotide sequence ID" value="XM_033662558.1"/>
</dbReference>
<keyword evidence="5" id="KW-1185">Reference proteome</keyword>
<dbReference type="OrthoDB" id="4150019at2759"/>
<dbReference type="Gene3D" id="4.10.240.10">
    <property type="entry name" value="Zn(2)-C6 fungal-type DNA-binding domain"/>
    <property type="match status" value="1"/>
</dbReference>
<dbReference type="PROSITE" id="PS50048">
    <property type="entry name" value="ZN2_CY6_FUNGAL_2"/>
    <property type="match status" value="1"/>
</dbReference>
<dbReference type="CDD" id="cd00067">
    <property type="entry name" value="GAL4"/>
    <property type="match status" value="1"/>
</dbReference>
<dbReference type="InterPro" id="IPR001138">
    <property type="entry name" value="Zn2Cys6_DnaBD"/>
</dbReference>
<evidence type="ECO:0000313" key="5">
    <source>
        <dbReference type="Proteomes" id="UP000799771"/>
    </source>
</evidence>
<dbReference type="Pfam" id="PF00172">
    <property type="entry name" value="Zn_clus"/>
    <property type="match status" value="1"/>
</dbReference>
<feature type="compositionally biased region" description="Low complexity" evidence="2">
    <location>
        <begin position="310"/>
        <end position="319"/>
    </location>
</feature>
<evidence type="ECO:0000256" key="2">
    <source>
        <dbReference type="SAM" id="MobiDB-lite"/>
    </source>
</evidence>
<dbReference type="Proteomes" id="UP000799771">
    <property type="component" value="Unassembled WGS sequence"/>
</dbReference>
<dbReference type="AlphaFoldDB" id="A0A6A6AGZ3"/>
<protein>
    <recommendedName>
        <fullName evidence="3">Zn(2)-C6 fungal-type domain-containing protein</fullName>
    </recommendedName>
</protein>
<name>A0A6A6AGZ3_9PLEO</name>
<dbReference type="SMART" id="SM00066">
    <property type="entry name" value="GAL4"/>
    <property type="match status" value="1"/>
</dbReference>
<feature type="domain" description="Zn(2)-C6 fungal-type" evidence="3">
    <location>
        <begin position="130"/>
        <end position="164"/>
    </location>
</feature>
<dbReference type="PROSITE" id="PS00463">
    <property type="entry name" value="ZN2_CY6_FUNGAL_1"/>
    <property type="match status" value="1"/>
</dbReference>
<dbReference type="SUPFAM" id="SSF57701">
    <property type="entry name" value="Zn2/Cys6 DNA-binding domain"/>
    <property type="match status" value="1"/>
</dbReference>
<reference evidence="4" key="1">
    <citation type="journal article" date="2020" name="Stud. Mycol.">
        <title>101 Dothideomycetes genomes: a test case for predicting lifestyles and emergence of pathogens.</title>
        <authorList>
            <person name="Haridas S."/>
            <person name="Albert R."/>
            <person name="Binder M."/>
            <person name="Bloem J."/>
            <person name="Labutti K."/>
            <person name="Salamov A."/>
            <person name="Andreopoulos B."/>
            <person name="Baker S."/>
            <person name="Barry K."/>
            <person name="Bills G."/>
            <person name="Bluhm B."/>
            <person name="Cannon C."/>
            <person name="Castanera R."/>
            <person name="Culley D."/>
            <person name="Daum C."/>
            <person name="Ezra D."/>
            <person name="Gonzalez J."/>
            <person name="Henrissat B."/>
            <person name="Kuo A."/>
            <person name="Liang C."/>
            <person name="Lipzen A."/>
            <person name="Lutzoni F."/>
            <person name="Magnuson J."/>
            <person name="Mondo S."/>
            <person name="Nolan M."/>
            <person name="Ohm R."/>
            <person name="Pangilinan J."/>
            <person name="Park H.-J."/>
            <person name="Ramirez L."/>
            <person name="Alfaro M."/>
            <person name="Sun H."/>
            <person name="Tritt A."/>
            <person name="Yoshinaga Y."/>
            <person name="Zwiers L.-H."/>
            <person name="Turgeon B."/>
            <person name="Goodwin S."/>
            <person name="Spatafora J."/>
            <person name="Crous P."/>
            <person name="Grigoriev I."/>
        </authorList>
    </citation>
    <scope>NUCLEOTIDE SEQUENCE</scope>
    <source>
        <strain evidence="4">CBS 119687</strain>
    </source>
</reference>
<feature type="compositionally biased region" description="Polar residues" evidence="2">
    <location>
        <begin position="285"/>
        <end position="305"/>
    </location>
</feature>
<organism evidence="4 5">
    <name type="scientific">Dothidotthia symphoricarpi CBS 119687</name>
    <dbReference type="NCBI Taxonomy" id="1392245"/>
    <lineage>
        <taxon>Eukaryota</taxon>
        <taxon>Fungi</taxon>
        <taxon>Dikarya</taxon>
        <taxon>Ascomycota</taxon>
        <taxon>Pezizomycotina</taxon>
        <taxon>Dothideomycetes</taxon>
        <taxon>Pleosporomycetidae</taxon>
        <taxon>Pleosporales</taxon>
        <taxon>Dothidotthiaceae</taxon>
        <taxon>Dothidotthia</taxon>
    </lineage>
</organism>
<gene>
    <name evidence="4" type="ORF">P153DRAFT_210412</name>
</gene>
<dbReference type="GO" id="GO:0000981">
    <property type="term" value="F:DNA-binding transcription factor activity, RNA polymerase II-specific"/>
    <property type="evidence" value="ECO:0007669"/>
    <property type="project" value="InterPro"/>
</dbReference>